<organism evidence="1 2">
    <name type="scientific">Dyella soli</name>
    <dbReference type="NCBI Taxonomy" id="522319"/>
    <lineage>
        <taxon>Bacteria</taxon>
        <taxon>Pseudomonadati</taxon>
        <taxon>Pseudomonadota</taxon>
        <taxon>Gammaproteobacteria</taxon>
        <taxon>Lysobacterales</taxon>
        <taxon>Rhodanobacteraceae</taxon>
        <taxon>Dyella</taxon>
    </lineage>
</organism>
<keyword evidence="2" id="KW-1185">Reference proteome</keyword>
<dbReference type="Proteomes" id="UP000291822">
    <property type="component" value="Unassembled WGS sequence"/>
</dbReference>
<name>A0A4R0YJN3_9GAMM</name>
<accession>A0A4R0YJN3</accession>
<evidence type="ECO:0000313" key="2">
    <source>
        <dbReference type="Proteomes" id="UP000291822"/>
    </source>
</evidence>
<reference evidence="1 2" key="1">
    <citation type="submission" date="2019-02" db="EMBL/GenBank/DDBJ databases">
        <title>Dyella amyloliquefaciens sp. nov., isolated from forest soil.</title>
        <authorList>
            <person name="Gao Z.-H."/>
            <person name="Qiu L.-H."/>
        </authorList>
    </citation>
    <scope>NUCLEOTIDE SEQUENCE [LARGE SCALE GENOMIC DNA]</scope>
    <source>
        <strain evidence="1 2">KACC 12747</strain>
    </source>
</reference>
<gene>
    <name evidence="1" type="ORF">EZM97_31570</name>
</gene>
<dbReference type="EMBL" id="SJTG01000005">
    <property type="protein sequence ID" value="TCI07452.1"/>
    <property type="molecule type" value="Genomic_DNA"/>
</dbReference>
<evidence type="ECO:0000313" key="1">
    <source>
        <dbReference type="EMBL" id="TCI07452.1"/>
    </source>
</evidence>
<proteinExistence type="predicted"/>
<comment type="caution">
    <text evidence="1">The sequence shown here is derived from an EMBL/GenBank/DDBJ whole genome shotgun (WGS) entry which is preliminary data.</text>
</comment>
<dbReference type="AlphaFoldDB" id="A0A4R0YJN3"/>
<protein>
    <submittedName>
        <fullName evidence="1">Uncharacterized protein</fullName>
    </submittedName>
</protein>
<sequence>MYPCTNRTTADSGSGLNRLYCRKHIEFYRRHGSYVKTSYGAGELRPYRAQALAWLDLNEREMAVQAAIDGVRRLYRTAGAAVAANRLAGRPPAERAKATWAQLRQREVDPLEVLAAWLAVDLRMRDDPQPDRHEEYRWVQVAKLIHRMAGGTHKRWETERADGRVQVTELHKHPVSRGRVLRVLGEELAATCNGLIMAS</sequence>